<dbReference type="Proteomes" id="UP000012283">
    <property type="component" value="Unassembled WGS sequence"/>
</dbReference>
<dbReference type="AlphaFoldDB" id="N4WCD8"/>
<dbReference type="PANTHER" id="PTHR39179">
    <property type="entry name" value="SPORE COAT PROTEIN I"/>
    <property type="match status" value="1"/>
</dbReference>
<dbReference type="GO" id="GO:0042601">
    <property type="term" value="C:endospore-forming forespore"/>
    <property type="evidence" value="ECO:0007669"/>
    <property type="project" value="TreeGrafter"/>
</dbReference>
<dbReference type="Gene3D" id="3.90.1200.10">
    <property type="match status" value="1"/>
</dbReference>
<reference evidence="1 2" key="1">
    <citation type="submission" date="2013-03" db="EMBL/GenBank/DDBJ databases">
        <title>Draft genome sequence of Gracibacillus halophilus YIM-C55.5, a moderately halophilic and thermophilic organism from the Xiaochaidamu salt lake.</title>
        <authorList>
            <person name="Sugumar T."/>
            <person name="Polireddy D.R."/>
            <person name="Antony A."/>
            <person name="Madhava Y.R."/>
            <person name="Sivakumar N."/>
        </authorList>
    </citation>
    <scope>NUCLEOTIDE SEQUENCE [LARGE SCALE GENOMIC DNA]</scope>
    <source>
        <strain evidence="1 2">YIM-C55.5</strain>
    </source>
</reference>
<gene>
    <name evidence="1" type="ORF">J416_02751</name>
</gene>
<dbReference type="EMBL" id="APML01000010">
    <property type="protein sequence ID" value="ENH97938.1"/>
    <property type="molecule type" value="Genomic_DNA"/>
</dbReference>
<evidence type="ECO:0000313" key="1">
    <source>
        <dbReference type="EMBL" id="ENH97938.1"/>
    </source>
</evidence>
<dbReference type="Gene3D" id="3.30.200.20">
    <property type="entry name" value="Phosphorylase Kinase, domain 1"/>
    <property type="match status" value="1"/>
</dbReference>
<keyword evidence="2" id="KW-1185">Reference proteome</keyword>
<dbReference type="OrthoDB" id="2379727at2"/>
<dbReference type="InterPro" id="IPR047175">
    <property type="entry name" value="CotS-like"/>
</dbReference>
<dbReference type="PATRIC" id="fig|1308866.3.peg.560"/>
<dbReference type="InterPro" id="IPR011009">
    <property type="entry name" value="Kinase-like_dom_sf"/>
</dbReference>
<organism evidence="1 2">
    <name type="scientific">Gracilibacillus halophilus YIM-C55.5</name>
    <dbReference type="NCBI Taxonomy" id="1308866"/>
    <lineage>
        <taxon>Bacteria</taxon>
        <taxon>Bacillati</taxon>
        <taxon>Bacillota</taxon>
        <taxon>Bacilli</taxon>
        <taxon>Bacillales</taxon>
        <taxon>Bacillaceae</taxon>
        <taxon>Gracilibacillus</taxon>
    </lineage>
</organism>
<evidence type="ECO:0000313" key="2">
    <source>
        <dbReference type="Proteomes" id="UP000012283"/>
    </source>
</evidence>
<sequence length="333" mass="40100">MNDINLTKYYPIQPIDQFTITDRITQVRTKDQLYALRKARLSISDVGRWEALCQFVQQQYIYGYIPVYQTHQQTFYVVEHDTVYYLMPWIETNIPEQDQPIHEYADIFHSLGKLHASTWQKQNLNRSQLQNLDHNSSFIQTIREQLLSMIRFFEAKRFMSPLELQACMYYRDIETVINEVEHWQNFYQEALQQTDYVHYCLCHGHVKPSHHLHGRNHQFFINYEFSQFASPISDLAQYFSHVFTYHDTDLEKLQEGFMIYQQYLPINDVEKTLLIIQLLSPLNYLQQLHDYVQQSETPLVQQVIQLEQEYRRLMFALEWQELMQGSLSLQEEA</sequence>
<comment type="caution">
    <text evidence="1">The sequence shown here is derived from an EMBL/GenBank/DDBJ whole genome shotgun (WGS) entry which is preliminary data.</text>
</comment>
<dbReference type="PANTHER" id="PTHR39179:SF3">
    <property type="entry name" value="COTS-RELATED PROTEIN"/>
    <property type="match status" value="1"/>
</dbReference>
<accession>N4WCD8</accession>
<protein>
    <recommendedName>
        <fullName evidence="3">Spore coat protein YsxE</fullName>
    </recommendedName>
</protein>
<name>N4WCD8_9BACI</name>
<dbReference type="STRING" id="1308866.J416_02751"/>
<dbReference type="eggNOG" id="COG2334">
    <property type="taxonomic scope" value="Bacteria"/>
</dbReference>
<dbReference type="SUPFAM" id="SSF56112">
    <property type="entry name" value="Protein kinase-like (PK-like)"/>
    <property type="match status" value="1"/>
</dbReference>
<evidence type="ECO:0008006" key="3">
    <source>
        <dbReference type="Google" id="ProtNLM"/>
    </source>
</evidence>
<dbReference type="RefSeq" id="WP_003464214.1">
    <property type="nucleotide sequence ID" value="NZ_APML01000010.1"/>
</dbReference>
<proteinExistence type="predicted"/>